<accession>A0ABW8IML4</accession>
<proteinExistence type="predicted"/>
<keyword evidence="3" id="KW-1185">Reference proteome</keyword>
<dbReference type="EMBL" id="JADIKI010000023">
    <property type="protein sequence ID" value="MFK2855959.1"/>
    <property type="molecule type" value="Genomic_DNA"/>
</dbReference>
<organism evidence="2 3">
    <name type="scientific">Dyella humi</name>
    <dbReference type="NCBI Taxonomy" id="1770547"/>
    <lineage>
        <taxon>Bacteria</taxon>
        <taxon>Pseudomonadati</taxon>
        <taxon>Pseudomonadota</taxon>
        <taxon>Gammaproteobacteria</taxon>
        <taxon>Lysobacterales</taxon>
        <taxon>Rhodanobacteraceae</taxon>
        <taxon>Dyella</taxon>
    </lineage>
</organism>
<name>A0ABW8IML4_9GAMM</name>
<comment type="caution">
    <text evidence="2">The sequence shown here is derived from an EMBL/GenBank/DDBJ whole genome shotgun (WGS) entry which is preliminary data.</text>
</comment>
<feature type="transmembrane region" description="Helical" evidence="1">
    <location>
        <begin position="62"/>
        <end position="79"/>
    </location>
</feature>
<evidence type="ECO:0000313" key="2">
    <source>
        <dbReference type="EMBL" id="MFK2855959.1"/>
    </source>
</evidence>
<gene>
    <name evidence="2" type="ORF">ISP18_15250</name>
</gene>
<sequence>MTARRFIPIAMPWLLIVMIGLLGAGLRYGLIESRTLADLCDDGSPPSWCSVRLAVVIGFSRYGYGVAAIIVTALAMIWSKPWLAGLAAALGVFALNLYCYDAGAIALLIGSLRLVRLQANRMAAPSHQDRHGNRQIQPQP</sequence>
<dbReference type="RefSeq" id="WP_380013775.1">
    <property type="nucleotide sequence ID" value="NZ_JADIKI010000023.1"/>
</dbReference>
<evidence type="ECO:0000313" key="3">
    <source>
        <dbReference type="Proteomes" id="UP001620409"/>
    </source>
</evidence>
<keyword evidence="1" id="KW-0472">Membrane</keyword>
<reference evidence="2 3" key="1">
    <citation type="submission" date="2020-10" db="EMBL/GenBank/DDBJ databases">
        <title>Phylogeny of dyella-like bacteria.</title>
        <authorList>
            <person name="Fu J."/>
        </authorList>
    </citation>
    <scope>NUCLEOTIDE SEQUENCE [LARGE SCALE GENOMIC DNA]</scope>
    <source>
        <strain evidence="2 3">DHG40</strain>
    </source>
</reference>
<feature type="transmembrane region" description="Helical" evidence="1">
    <location>
        <begin position="6"/>
        <end position="26"/>
    </location>
</feature>
<keyword evidence="1" id="KW-1133">Transmembrane helix</keyword>
<evidence type="ECO:0000256" key="1">
    <source>
        <dbReference type="SAM" id="Phobius"/>
    </source>
</evidence>
<feature type="transmembrane region" description="Helical" evidence="1">
    <location>
        <begin position="85"/>
        <end position="112"/>
    </location>
</feature>
<protein>
    <submittedName>
        <fullName evidence="2">Uncharacterized protein</fullName>
    </submittedName>
</protein>
<keyword evidence="1" id="KW-0812">Transmembrane</keyword>
<dbReference type="Proteomes" id="UP001620409">
    <property type="component" value="Unassembled WGS sequence"/>
</dbReference>